<name>A0AAP2DYB5_9BACT</name>
<evidence type="ECO:0000313" key="1">
    <source>
        <dbReference type="EMBL" id="MBT1708242.1"/>
    </source>
</evidence>
<keyword evidence="2" id="KW-1185">Reference proteome</keyword>
<evidence type="ECO:0000313" key="2">
    <source>
        <dbReference type="Proteomes" id="UP001319080"/>
    </source>
</evidence>
<evidence type="ECO:0008006" key="3">
    <source>
        <dbReference type="Google" id="ProtNLM"/>
    </source>
</evidence>
<sequence length="159" mass="18281">MGRWFQRRVQTLWTGVLLCFSAGFVALGQIPPPVTNGWALFSQVKYSQRFFKEYNESFLVPAFDARMRQYENQEVLLKGHYMPLDLEEKNVIILSKFPYSACFFCGGAGPESVAEIHFRTKPPRFKTDQVLQVSGKLVLNTNDVNHMNFILKDAELIIP</sequence>
<reference evidence="1 2" key="1">
    <citation type="submission" date="2021-05" db="EMBL/GenBank/DDBJ databases">
        <title>A Polyphasic approach of four new species of the genus Ohtaekwangia: Ohtaekwangia histidinii sp. nov., Ohtaekwangia cretensis sp. nov., Ohtaekwangia indiensis sp. nov., Ohtaekwangia reichenbachii sp. nov. from diverse environment.</title>
        <authorList>
            <person name="Octaviana S."/>
        </authorList>
    </citation>
    <scope>NUCLEOTIDE SEQUENCE [LARGE SCALE GENOMIC DNA]</scope>
    <source>
        <strain evidence="1 2">PWU5</strain>
    </source>
</reference>
<dbReference type="EMBL" id="JAHESE010000005">
    <property type="protein sequence ID" value="MBT1708242.1"/>
    <property type="molecule type" value="Genomic_DNA"/>
</dbReference>
<dbReference type="AlphaFoldDB" id="A0AAP2DYB5"/>
<protein>
    <recommendedName>
        <fullName evidence="3">DUF3299 domain-containing protein</fullName>
    </recommendedName>
</protein>
<comment type="caution">
    <text evidence="1">The sequence shown here is derived from an EMBL/GenBank/DDBJ whole genome shotgun (WGS) entry which is preliminary data.</text>
</comment>
<proteinExistence type="predicted"/>
<accession>A0AAP2DYB5</accession>
<dbReference type="Proteomes" id="UP001319080">
    <property type="component" value="Unassembled WGS sequence"/>
</dbReference>
<gene>
    <name evidence="1" type="ORF">KK062_08405</name>
</gene>
<organism evidence="1 2">
    <name type="scientific">Dawidia cretensis</name>
    <dbReference type="NCBI Taxonomy" id="2782350"/>
    <lineage>
        <taxon>Bacteria</taxon>
        <taxon>Pseudomonadati</taxon>
        <taxon>Bacteroidota</taxon>
        <taxon>Cytophagia</taxon>
        <taxon>Cytophagales</taxon>
        <taxon>Chryseotaleaceae</taxon>
        <taxon>Dawidia</taxon>
    </lineage>
</organism>
<dbReference type="RefSeq" id="WP_254083832.1">
    <property type="nucleotide sequence ID" value="NZ_JAHESE010000005.1"/>
</dbReference>